<dbReference type="InterPro" id="IPR039420">
    <property type="entry name" value="WalR-like"/>
</dbReference>
<dbReference type="SMART" id="SM00448">
    <property type="entry name" value="REC"/>
    <property type="match status" value="1"/>
</dbReference>
<evidence type="ECO:0000256" key="2">
    <source>
        <dbReference type="ARBA" id="ARBA00023125"/>
    </source>
</evidence>
<dbReference type="EMBL" id="JAAVUN010000032">
    <property type="protein sequence ID" value="NKE10588.1"/>
    <property type="molecule type" value="Genomic_DNA"/>
</dbReference>
<keyword evidence="1 3" id="KW-0597">Phosphoprotein</keyword>
<dbReference type="SMART" id="SM00421">
    <property type="entry name" value="HTH_LUXR"/>
    <property type="match status" value="1"/>
</dbReference>
<dbReference type="PANTHER" id="PTHR43214:SF43">
    <property type="entry name" value="TWO-COMPONENT RESPONSE REGULATOR"/>
    <property type="match status" value="1"/>
</dbReference>
<keyword evidence="8" id="KW-1185">Reference proteome</keyword>
<dbReference type="GO" id="GO:0006355">
    <property type="term" value="P:regulation of DNA-templated transcription"/>
    <property type="evidence" value="ECO:0007669"/>
    <property type="project" value="InterPro"/>
</dbReference>
<gene>
    <name evidence="7" type="ORF">GTW58_11740</name>
</gene>
<dbReference type="InterPro" id="IPR058245">
    <property type="entry name" value="NreC/VraR/RcsB-like_REC"/>
</dbReference>
<dbReference type="PRINTS" id="PR00038">
    <property type="entry name" value="HTHLUXR"/>
</dbReference>
<name>A0A846TMZ8_9MICC</name>
<keyword evidence="2" id="KW-0238">DNA-binding</keyword>
<dbReference type="RefSeq" id="WP_119933617.1">
    <property type="nucleotide sequence ID" value="NZ_JAAVUN010000032.1"/>
</dbReference>
<dbReference type="PANTHER" id="PTHR43214">
    <property type="entry name" value="TWO-COMPONENT RESPONSE REGULATOR"/>
    <property type="match status" value="1"/>
</dbReference>
<accession>A0A846TMZ8</accession>
<evidence type="ECO:0000313" key="8">
    <source>
        <dbReference type="Proteomes" id="UP000521379"/>
    </source>
</evidence>
<dbReference type="InterPro" id="IPR016032">
    <property type="entry name" value="Sig_transdc_resp-reg_C-effctor"/>
</dbReference>
<dbReference type="Gene3D" id="3.40.50.2300">
    <property type="match status" value="1"/>
</dbReference>
<feature type="region of interest" description="Disordered" evidence="4">
    <location>
        <begin position="1"/>
        <end position="20"/>
    </location>
</feature>
<protein>
    <submittedName>
        <fullName evidence="7">Response regulator transcription factor</fullName>
    </submittedName>
</protein>
<feature type="domain" description="HTH luxR-type" evidence="5">
    <location>
        <begin position="174"/>
        <end position="239"/>
    </location>
</feature>
<dbReference type="Pfam" id="PF00196">
    <property type="entry name" value="GerE"/>
    <property type="match status" value="1"/>
</dbReference>
<dbReference type="InterPro" id="IPR000792">
    <property type="entry name" value="Tscrpt_reg_LuxR_C"/>
</dbReference>
<evidence type="ECO:0000259" key="5">
    <source>
        <dbReference type="PROSITE" id="PS50043"/>
    </source>
</evidence>
<dbReference type="PROSITE" id="PS00622">
    <property type="entry name" value="HTH_LUXR_1"/>
    <property type="match status" value="1"/>
</dbReference>
<dbReference type="AlphaFoldDB" id="A0A846TMZ8"/>
<evidence type="ECO:0000256" key="3">
    <source>
        <dbReference type="PROSITE-ProRule" id="PRU00169"/>
    </source>
</evidence>
<comment type="caution">
    <text evidence="7">The sequence shown here is derived from an EMBL/GenBank/DDBJ whole genome shotgun (WGS) entry which is preliminary data.</text>
</comment>
<dbReference type="CDD" id="cd17535">
    <property type="entry name" value="REC_NarL-like"/>
    <property type="match status" value="1"/>
</dbReference>
<dbReference type="SUPFAM" id="SSF46894">
    <property type="entry name" value="C-terminal effector domain of the bipartite response regulators"/>
    <property type="match status" value="1"/>
</dbReference>
<proteinExistence type="predicted"/>
<dbReference type="SUPFAM" id="SSF52172">
    <property type="entry name" value="CheY-like"/>
    <property type="match status" value="1"/>
</dbReference>
<dbReference type="PROSITE" id="PS50043">
    <property type="entry name" value="HTH_LUXR_2"/>
    <property type="match status" value="1"/>
</dbReference>
<dbReference type="InterPro" id="IPR001789">
    <property type="entry name" value="Sig_transdc_resp-reg_receiver"/>
</dbReference>
<dbReference type="GO" id="GO:0000160">
    <property type="term" value="P:phosphorelay signal transduction system"/>
    <property type="evidence" value="ECO:0007669"/>
    <property type="project" value="InterPro"/>
</dbReference>
<evidence type="ECO:0000256" key="4">
    <source>
        <dbReference type="SAM" id="MobiDB-lite"/>
    </source>
</evidence>
<sequence length="243" mass="26346">MESARRPSTSHAHAEESRVEPSGQQISVLLVDDQRLMLTALRAYVNSDSRLKVVGEAMNGEAAVQQVRALRPDVVLMDLQMPVMDGVVATEHIAAEFPQVQILALTAFQSDEYVVPVLRAGANGYLLKDAEPEEVLAAIHTVHAGGSVVSSAVACTLIHTLKQEAPRRAADQEVQRKAALLSARELDVVEALCEGKSNREIAKSLAMSEATVKTHLSNVLHKLEVHDRLQIAVMALREGIVKV</sequence>
<feature type="domain" description="Response regulatory" evidence="6">
    <location>
        <begin position="27"/>
        <end position="143"/>
    </location>
</feature>
<dbReference type="InterPro" id="IPR011006">
    <property type="entry name" value="CheY-like_superfamily"/>
</dbReference>
<dbReference type="Proteomes" id="UP000521379">
    <property type="component" value="Unassembled WGS sequence"/>
</dbReference>
<dbReference type="Pfam" id="PF00072">
    <property type="entry name" value="Response_reg"/>
    <property type="match status" value="1"/>
</dbReference>
<feature type="compositionally biased region" description="Polar residues" evidence="4">
    <location>
        <begin position="1"/>
        <end position="11"/>
    </location>
</feature>
<feature type="modified residue" description="4-aspartylphosphate" evidence="3">
    <location>
        <position position="78"/>
    </location>
</feature>
<evidence type="ECO:0000259" key="6">
    <source>
        <dbReference type="PROSITE" id="PS50110"/>
    </source>
</evidence>
<evidence type="ECO:0000256" key="1">
    <source>
        <dbReference type="ARBA" id="ARBA00022553"/>
    </source>
</evidence>
<dbReference type="GO" id="GO:0003677">
    <property type="term" value="F:DNA binding"/>
    <property type="evidence" value="ECO:0007669"/>
    <property type="project" value="UniProtKB-KW"/>
</dbReference>
<reference evidence="7 8" key="1">
    <citation type="submission" date="2020-02" db="EMBL/GenBank/DDBJ databases">
        <authorList>
            <person name="Sun Q."/>
        </authorList>
    </citation>
    <scope>NUCLEOTIDE SEQUENCE [LARGE SCALE GENOMIC DNA]</scope>
    <source>
        <strain evidence="7 8">YIM 13062</strain>
    </source>
</reference>
<dbReference type="PROSITE" id="PS50110">
    <property type="entry name" value="RESPONSE_REGULATORY"/>
    <property type="match status" value="1"/>
</dbReference>
<evidence type="ECO:0000313" key="7">
    <source>
        <dbReference type="EMBL" id="NKE10588.1"/>
    </source>
</evidence>
<organism evidence="7 8">
    <name type="scientific">Kocuria subflava</name>
    <dbReference type="NCBI Taxonomy" id="1736139"/>
    <lineage>
        <taxon>Bacteria</taxon>
        <taxon>Bacillati</taxon>
        <taxon>Actinomycetota</taxon>
        <taxon>Actinomycetes</taxon>
        <taxon>Micrococcales</taxon>
        <taxon>Micrococcaceae</taxon>
        <taxon>Kocuria</taxon>
    </lineage>
</organism>
<dbReference type="CDD" id="cd06170">
    <property type="entry name" value="LuxR_C_like"/>
    <property type="match status" value="1"/>
</dbReference>